<comment type="caution">
    <text evidence="1">The sequence shown here is derived from an EMBL/GenBank/DDBJ whole genome shotgun (WGS) entry which is preliminary data.</text>
</comment>
<accession>B9XD40</accession>
<evidence type="ECO:0000313" key="2">
    <source>
        <dbReference type="Proteomes" id="UP000003688"/>
    </source>
</evidence>
<gene>
    <name evidence="1" type="ORF">Cflav_PD5021</name>
</gene>
<evidence type="ECO:0000313" key="1">
    <source>
        <dbReference type="EMBL" id="EEF62386.1"/>
    </source>
</evidence>
<protein>
    <submittedName>
        <fullName evidence="1">Uncharacterized protein</fullName>
    </submittedName>
</protein>
<dbReference type="EMBL" id="ABOX02000005">
    <property type="protein sequence ID" value="EEF62386.1"/>
    <property type="molecule type" value="Genomic_DNA"/>
</dbReference>
<dbReference type="AlphaFoldDB" id="B9XD40"/>
<name>B9XD40_PEDPL</name>
<proteinExistence type="predicted"/>
<dbReference type="Proteomes" id="UP000003688">
    <property type="component" value="Unassembled WGS sequence"/>
</dbReference>
<reference evidence="1 2" key="1">
    <citation type="journal article" date="2011" name="J. Bacteriol.">
        <title>Genome sequence of 'Pedosphaera parvula' Ellin514, an aerobic Verrucomicrobial isolate from pasture soil.</title>
        <authorList>
            <person name="Kant R."/>
            <person name="van Passel M.W."/>
            <person name="Sangwan P."/>
            <person name="Palva A."/>
            <person name="Lucas S."/>
            <person name="Copeland A."/>
            <person name="Lapidus A."/>
            <person name="Glavina Del Rio T."/>
            <person name="Dalin E."/>
            <person name="Tice H."/>
            <person name="Bruce D."/>
            <person name="Goodwin L."/>
            <person name="Pitluck S."/>
            <person name="Chertkov O."/>
            <person name="Larimer F.W."/>
            <person name="Land M.L."/>
            <person name="Hauser L."/>
            <person name="Brettin T.S."/>
            <person name="Detter J.C."/>
            <person name="Han S."/>
            <person name="de Vos W.M."/>
            <person name="Janssen P.H."/>
            <person name="Smidt H."/>
        </authorList>
    </citation>
    <scope>NUCLEOTIDE SEQUENCE [LARGE SCALE GENOMIC DNA]</scope>
    <source>
        <strain evidence="1 2">Ellin514</strain>
    </source>
</reference>
<sequence length="117" mass="13088">MPSPQKQNTRYRPDPPIKTKIPVHAHILNQEVGHSLSNPKKYTPTHQPLPKTIQTTQAVPHFSLLHTTNVRPSTRIFLAAPNLRNLVRLNELNCATFHSAASINARAFPSSANFPKI</sequence>
<organism evidence="1 2">
    <name type="scientific">Pedosphaera parvula (strain Ellin514)</name>
    <dbReference type="NCBI Taxonomy" id="320771"/>
    <lineage>
        <taxon>Bacteria</taxon>
        <taxon>Pseudomonadati</taxon>
        <taxon>Verrucomicrobiota</taxon>
        <taxon>Pedosphaerae</taxon>
        <taxon>Pedosphaerales</taxon>
        <taxon>Pedosphaeraceae</taxon>
        <taxon>Pedosphaera</taxon>
    </lineage>
</organism>
<keyword evidence="2" id="KW-1185">Reference proteome</keyword>